<reference evidence="6 7" key="1">
    <citation type="submission" date="2024-06" db="EMBL/GenBank/DDBJ databases">
        <title>A chromosome level genome sequence of Diviner's sage (Salvia divinorum).</title>
        <authorList>
            <person name="Ford S.A."/>
            <person name="Ro D.-K."/>
            <person name="Ness R.W."/>
            <person name="Phillips M.A."/>
        </authorList>
    </citation>
    <scope>NUCLEOTIDE SEQUENCE [LARGE SCALE GENOMIC DNA]</scope>
    <source>
        <strain evidence="6">SAF-2024a</strain>
        <tissue evidence="6">Leaf</tissue>
    </source>
</reference>
<dbReference type="PROSITE" id="PS00109">
    <property type="entry name" value="PROTEIN_KINASE_TYR"/>
    <property type="match status" value="1"/>
</dbReference>
<sequence>MSGIGRRSDVMVVVVRAAKDISTTALTWALTNVVQPGDCVRLLVVIPIHTSSKRLWGFPNFHSDCATGYWRFMSGTIVEQKEYITGICNQMMHQLNHIYGPEKVSVKMKVVFESKDGVVAAEAKRTLAQWVVLDKRMESEASSCTEKLDCNVVLVKNSETKVLRLKLIEPRRPDSEMLNHSKSTKKRCKVPHVTPTSSPEKLSSMSSLDKFVSSTFMSDIDWEPKVMQASPLVLGQYHNYYDDSDSDSESDSENHSSVTSMEYNLTSADECGKLLKDWLQRSSSKSINLMPVTRHFSDSKDLHIDLCGNVREMISLNRNAPPDPPPLCSVCCHKSPSVAKPPRLFTFAELERATGGFLQENFLAEGGYGSVHRGVLPDGQIIAVKKHKLGNSQGDREFCSEVQALSCAQHQNVVMLIGYCVEDGRRLLIYEYICNGSLDSHLYGRNRSPLEWAARRKIAVGAARGLRYLHEECRVGCIVHRDLRPNNILLTHDFEALVGDFGLARVQAGDGDSGAESRIIGTFGYMAPEYAQTGEVSEKADVYAFGVVLVELVTGRKAVDIHRPKGEQCLTEWARPLLEQNGLSKHVDPCLNKCYTEREVEGMLHCASLCLQRDPLLRPPMSQLLGLLEGDISMA</sequence>
<dbReference type="InterPro" id="IPR008266">
    <property type="entry name" value="Tyr_kinase_AS"/>
</dbReference>
<dbReference type="PANTHER" id="PTHR47989">
    <property type="entry name" value="OS01G0750732 PROTEIN"/>
    <property type="match status" value="1"/>
</dbReference>
<keyword evidence="2" id="KW-0547">Nucleotide-binding</keyword>
<feature type="domain" description="Protein kinase" evidence="5">
    <location>
        <begin position="357"/>
        <end position="634"/>
    </location>
</feature>
<dbReference type="InterPro" id="IPR020635">
    <property type="entry name" value="Tyr_kinase_cat_dom"/>
</dbReference>
<dbReference type="Gene3D" id="1.10.510.10">
    <property type="entry name" value="Transferase(Phosphotransferase) domain 1"/>
    <property type="match status" value="1"/>
</dbReference>
<protein>
    <submittedName>
        <fullName evidence="6">Inactive protein kinase-like protein</fullName>
    </submittedName>
</protein>
<accession>A0ABD1HEV6</accession>
<dbReference type="SUPFAM" id="SSF56112">
    <property type="entry name" value="Protein kinase-like (PK-like)"/>
    <property type="match status" value="1"/>
</dbReference>
<evidence type="ECO:0000256" key="1">
    <source>
        <dbReference type="ARBA" id="ARBA00022527"/>
    </source>
</evidence>
<keyword evidence="1" id="KW-0418">Kinase</keyword>
<dbReference type="Gene3D" id="3.30.200.20">
    <property type="entry name" value="Phosphorylase Kinase, domain 1"/>
    <property type="match status" value="1"/>
</dbReference>
<evidence type="ECO:0000256" key="4">
    <source>
        <dbReference type="SAM" id="MobiDB-lite"/>
    </source>
</evidence>
<organism evidence="6 7">
    <name type="scientific">Salvia divinorum</name>
    <name type="common">Maria pastora</name>
    <name type="synonym">Diviner's sage</name>
    <dbReference type="NCBI Taxonomy" id="28513"/>
    <lineage>
        <taxon>Eukaryota</taxon>
        <taxon>Viridiplantae</taxon>
        <taxon>Streptophyta</taxon>
        <taxon>Embryophyta</taxon>
        <taxon>Tracheophyta</taxon>
        <taxon>Spermatophyta</taxon>
        <taxon>Magnoliopsida</taxon>
        <taxon>eudicotyledons</taxon>
        <taxon>Gunneridae</taxon>
        <taxon>Pentapetalae</taxon>
        <taxon>asterids</taxon>
        <taxon>lamiids</taxon>
        <taxon>Lamiales</taxon>
        <taxon>Lamiaceae</taxon>
        <taxon>Nepetoideae</taxon>
        <taxon>Mentheae</taxon>
        <taxon>Salviinae</taxon>
        <taxon>Salvia</taxon>
        <taxon>Salvia subgen. Calosphace</taxon>
    </lineage>
</organism>
<keyword evidence="1" id="KW-0723">Serine/threonine-protein kinase</keyword>
<keyword evidence="7" id="KW-1185">Reference proteome</keyword>
<keyword evidence="3" id="KW-0067">ATP-binding</keyword>
<dbReference type="FunFam" id="3.30.200.20:FF:000162">
    <property type="entry name" value="Adenine nucleotide alpha hydrolase-like domain kinase"/>
    <property type="match status" value="1"/>
</dbReference>
<dbReference type="AlphaFoldDB" id="A0ABD1HEV6"/>
<dbReference type="EMBL" id="JBEAFC010000006">
    <property type="protein sequence ID" value="KAL1554983.1"/>
    <property type="molecule type" value="Genomic_DNA"/>
</dbReference>
<dbReference type="CDD" id="cd14066">
    <property type="entry name" value="STKc_IRAK"/>
    <property type="match status" value="1"/>
</dbReference>
<dbReference type="Pfam" id="PF07714">
    <property type="entry name" value="PK_Tyr_Ser-Thr"/>
    <property type="match status" value="1"/>
</dbReference>
<dbReference type="FunFam" id="1.10.510.10:FF:000298">
    <property type="entry name" value="Adenine nucleotide alpha hydrolase-like domain kinase"/>
    <property type="match status" value="1"/>
</dbReference>
<proteinExistence type="predicted"/>
<dbReference type="InterPro" id="IPR000719">
    <property type="entry name" value="Prot_kinase_dom"/>
</dbReference>
<comment type="caution">
    <text evidence="6">The sequence shown here is derived from an EMBL/GenBank/DDBJ whole genome shotgun (WGS) entry which is preliminary data.</text>
</comment>
<dbReference type="Proteomes" id="UP001567538">
    <property type="component" value="Unassembled WGS sequence"/>
</dbReference>
<feature type="region of interest" description="Disordered" evidence="4">
    <location>
        <begin position="173"/>
        <end position="204"/>
    </location>
</feature>
<evidence type="ECO:0000256" key="2">
    <source>
        <dbReference type="ARBA" id="ARBA00022741"/>
    </source>
</evidence>
<dbReference type="GO" id="GO:0005524">
    <property type="term" value="F:ATP binding"/>
    <property type="evidence" value="ECO:0007669"/>
    <property type="project" value="UniProtKB-KW"/>
</dbReference>
<dbReference type="PANTHER" id="PTHR47989:SF8">
    <property type="entry name" value="INACTIVE PROTEIN KINASE SELMODRAFT_444075-LIKE"/>
    <property type="match status" value="1"/>
</dbReference>
<evidence type="ECO:0000256" key="3">
    <source>
        <dbReference type="ARBA" id="ARBA00022840"/>
    </source>
</evidence>
<name>A0ABD1HEV6_SALDI</name>
<dbReference type="InterPro" id="IPR011009">
    <property type="entry name" value="Kinase-like_dom_sf"/>
</dbReference>
<evidence type="ECO:0000259" key="5">
    <source>
        <dbReference type="PROSITE" id="PS50011"/>
    </source>
</evidence>
<dbReference type="PROSITE" id="PS50011">
    <property type="entry name" value="PROTEIN_KINASE_DOM"/>
    <property type="match status" value="1"/>
</dbReference>
<dbReference type="GO" id="GO:0004674">
    <property type="term" value="F:protein serine/threonine kinase activity"/>
    <property type="evidence" value="ECO:0007669"/>
    <property type="project" value="UniProtKB-KW"/>
</dbReference>
<gene>
    <name evidence="6" type="ORF">AAHA92_15475</name>
</gene>
<keyword evidence="1" id="KW-0808">Transferase</keyword>
<dbReference type="InterPro" id="IPR001245">
    <property type="entry name" value="Ser-Thr/Tyr_kinase_cat_dom"/>
</dbReference>
<dbReference type="SMART" id="SM00219">
    <property type="entry name" value="TyrKc"/>
    <property type="match status" value="1"/>
</dbReference>
<evidence type="ECO:0000313" key="6">
    <source>
        <dbReference type="EMBL" id="KAL1554983.1"/>
    </source>
</evidence>
<evidence type="ECO:0000313" key="7">
    <source>
        <dbReference type="Proteomes" id="UP001567538"/>
    </source>
</evidence>